<dbReference type="InterPro" id="IPR040521">
    <property type="entry name" value="KDZ"/>
</dbReference>
<feature type="region of interest" description="Disordered" evidence="1">
    <location>
        <begin position="48"/>
        <end position="83"/>
    </location>
</feature>
<keyword evidence="4" id="KW-1185">Reference proteome</keyword>
<dbReference type="OrthoDB" id="2498701at2759"/>
<accession>A0A2N5TNM9</accession>
<dbReference type="STRING" id="200324.A0A2N5TNM9"/>
<dbReference type="Pfam" id="PF18802">
    <property type="entry name" value="CxC1"/>
    <property type="match status" value="1"/>
</dbReference>
<evidence type="ECO:0000313" key="3">
    <source>
        <dbReference type="EMBL" id="PLW27095.1"/>
    </source>
</evidence>
<sequence>MRTFNFDTPIYGNRTSRLRRAANATQYASMAARFRAFQRSAGIREAQENALQDDDILQSTYNDMPTPDRSEHIEDESDANESNQDIECPWVNLYADVTNPIDQVLQSRIEQHRREAAQFNLRSIDETLHPTFMALKYRTQNWTGPDADHSFVNCRCLPHTLIKRFVDTVDIMDGKCLSGYVVGSPVQPQTAFSMRLMIFHNDLWNHCHIGTMPFVEALREWLEPRSERLCVKNKNHARDLRKPFLVAVDLYCRLNDMTESLVMAALKLNKQQKLAAVACPACFGPTPPNSEQYPEITRNRLIICLDGNFQHRHHTKASCEEVIRTPRIFLEQSEVDSMLADIRLAEIRHKPSAQASTADDLRNESTWKGCDDTGLMGCCCRHDAAIYLANIHKSGEQRSLPCALINRIIQAIEPNRSVGILYDIGCLLNKFIKLRGLFEEDQGCIQFATSIFHAYVHNWLCQLDYNPRYNRGWGLSDGEGLERMWSYMAPLVSPLRYATRNHRLAAIAHRLKYHNQRGINNLPLWLRRKFSNAVNRRLETRVELADLLNMRNPHCKDGRNYKTGFFMRQWRKQRRFQLKHTEEDND</sequence>
<organism evidence="3 4">
    <name type="scientific">Puccinia coronata f. sp. avenae</name>
    <dbReference type="NCBI Taxonomy" id="200324"/>
    <lineage>
        <taxon>Eukaryota</taxon>
        <taxon>Fungi</taxon>
        <taxon>Dikarya</taxon>
        <taxon>Basidiomycota</taxon>
        <taxon>Pucciniomycotina</taxon>
        <taxon>Pucciniomycetes</taxon>
        <taxon>Pucciniales</taxon>
        <taxon>Pucciniaceae</taxon>
        <taxon>Puccinia</taxon>
    </lineage>
</organism>
<name>A0A2N5TNM9_9BASI</name>
<dbReference type="EMBL" id="PGCJ01000505">
    <property type="protein sequence ID" value="PLW27095.1"/>
    <property type="molecule type" value="Genomic_DNA"/>
</dbReference>
<dbReference type="PANTHER" id="PTHR33096:SF1">
    <property type="entry name" value="CXC1-LIKE CYSTEINE CLUSTER ASSOCIATED WITH KDZ TRANSPOSASES DOMAIN-CONTAINING PROTEIN"/>
    <property type="match status" value="1"/>
</dbReference>
<comment type="caution">
    <text evidence="3">The sequence shown here is derived from an EMBL/GenBank/DDBJ whole genome shotgun (WGS) entry which is preliminary data.</text>
</comment>
<dbReference type="PANTHER" id="PTHR33096">
    <property type="entry name" value="CXC2 DOMAIN-CONTAINING PROTEIN"/>
    <property type="match status" value="1"/>
</dbReference>
<protein>
    <recommendedName>
        <fullName evidence="2">CxC1-like cysteine cluster associated with KDZ transposases domain-containing protein</fullName>
    </recommendedName>
</protein>
<dbReference type="Proteomes" id="UP000235388">
    <property type="component" value="Unassembled WGS sequence"/>
</dbReference>
<dbReference type="Pfam" id="PF18758">
    <property type="entry name" value="KDZ"/>
    <property type="match status" value="1"/>
</dbReference>
<dbReference type="InterPro" id="IPR041320">
    <property type="entry name" value="CxC1"/>
</dbReference>
<dbReference type="AlphaFoldDB" id="A0A2N5TNM9"/>
<evidence type="ECO:0000259" key="2">
    <source>
        <dbReference type="Pfam" id="PF18802"/>
    </source>
</evidence>
<proteinExistence type="predicted"/>
<evidence type="ECO:0000256" key="1">
    <source>
        <dbReference type="SAM" id="MobiDB-lite"/>
    </source>
</evidence>
<gene>
    <name evidence="3" type="ORF">PCANC_26333</name>
</gene>
<evidence type="ECO:0000313" key="4">
    <source>
        <dbReference type="Proteomes" id="UP000235388"/>
    </source>
</evidence>
<feature type="domain" description="CxC1-like cysteine cluster associated with KDZ transposases" evidence="2">
    <location>
        <begin position="178"/>
        <end position="227"/>
    </location>
</feature>
<reference evidence="3 4" key="1">
    <citation type="submission" date="2017-11" db="EMBL/GenBank/DDBJ databases">
        <title>De novo assembly and phasing of dikaryotic genomes from two isolates of Puccinia coronata f. sp. avenae, the causal agent of oat crown rust.</title>
        <authorList>
            <person name="Miller M.E."/>
            <person name="Zhang Y."/>
            <person name="Omidvar V."/>
            <person name="Sperschneider J."/>
            <person name="Schwessinger B."/>
            <person name="Raley C."/>
            <person name="Palmer J.M."/>
            <person name="Garnica D."/>
            <person name="Upadhyaya N."/>
            <person name="Rathjen J."/>
            <person name="Taylor J.M."/>
            <person name="Park R.F."/>
            <person name="Dodds P.N."/>
            <person name="Hirsch C.D."/>
            <person name="Kianian S.F."/>
            <person name="Figueroa M."/>
        </authorList>
    </citation>
    <scope>NUCLEOTIDE SEQUENCE [LARGE SCALE GENOMIC DNA]</scope>
    <source>
        <strain evidence="3">12NC29</strain>
    </source>
</reference>